<gene>
    <name evidence="1" type="ORF">LCGC14_2912400</name>
</gene>
<accession>A0A0F9AHE6</accession>
<organism evidence="1">
    <name type="scientific">marine sediment metagenome</name>
    <dbReference type="NCBI Taxonomy" id="412755"/>
    <lineage>
        <taxon>unclassified sequences</taxon>
        <taxon>metagenomes</taxon>
        <taxon>ecological metagenomes</taxon>
    </lineage>
</organism>
<comment type="caution">
    <text evidence="1">The sequence shown here is derived from an EMBL/GenBank/DDBJ whole genome shotgun (WGS) entry which is preliminary data.</text>
</comment>
<protein>
    <submittedName>
        <fullName evidence="1">Uncharacterized protein</fullName>
    </submittedName>
</protein>
<evidence type="ECO:0000313" key="1">
    <source>
        <dbReference type="EMBL" id="KKK71586.1"/>
    </source>
</evidence>
<dbReference type="AlphaFoldDB" id="A0A0F9AHE6"/>
<sequence>MTDEVRQAASDARAVVEVAAKAWLRHGTVSAGEALDVTLDAYALALTEMFGLGWQPYT</sequence>
<feature type="non-terminal residue" evidence="1">
    <location>
        <position position="58"/>
    </location>
</feature>
<proteinExistence type="predicted"/>
<name>A0A0F9AHE6_9ZZZZ</name>
<dbReference type="EMBL" id="LAZR01057665">
    <property type="protein sequence ID" value="KKK71586.1"/>
    <property type="molecule type" value="Genomic_DNA"/>
</dbReference>
<reference evidence="1" key="1">
    <citation type="journal article" date="2015" name="Nature">
        <title>Complex archaea that bridge the gap between prokaryotes and eukaryotes.</title>
        <authorList>
            <person name="Spang A."/>
            <person name="Saw J.H."/>
            <person name="Jorgensen S.L."/>
            <person name="Zaremba-Niedzwiedzka K."/>
            <person name="Martijn J."/>
            <person name="Lind A.E."/>
            <person name="van Eijk R."/>
            <person name="Schleper C."/>
            <person name="Guy L."/>
            <person name="Ettema T.J."/>
        </authorList>
    </citation>
    <scope>NUCLEOTIDE SEQUENCE</scope>
</reference>